<evidence type="ECO:0000313" key="1">
    <source>
        <dbReference type="EMBL" id="PON75345.1"/>
    </source>
</evidence>
<comment type="caution">
    <text evidence="1">The sequence shown here is derived from an EMBL/GenBank/DDBJ whole genome shotgun (WGS) entry which is preliminary data.</text>
</comment>
<dbReference type="AlphaFoldDB" id="A0A2P5DPX9"/>
<protein>
    <submittedName>
        <fullName evidence="1">Uncharacterized protein</fullName>
    </submittedName>
</protein>
<dbReference type="OrthoDB" id="10467752at2759"/>
<sequence length="118" mass="13042">MLLILSFEIELGVKLALWPRSRVAAVLVLYREKESGPKRLPICVWALLTSCTSQLLALRLGTLPNLTLLLGRTSCSASGHCPRAAHPGVHFLGGCCCRIKYLKHKNSAARQLFDEMLQ</sequence>
<gene>
    <name evidence="1" type="ORF">PanWU01x14_043120</name>
</gene>
<organism evidence="1 2">
    <name type="scientific">Parasponia andersonii</name>
    <name type="common">Sponia andersonii</name>
    <dbReference type="NCBI Taxonomy" id="3476"/>
    <lineage>
        <taxon>Eukaryota</taxon>
        <taxon>Viridiplantae</taxon>
        <taxon>Streptophyta</taxon>
        <taxon>Embryophyta</taxon>
        <taxon>Tracheophyta</taxon>
        <taxon>Spermatophyta</taxon>
        <taxon>Magnoliopsida</taxon>
        <taxon>eudicotyledons</taxon>
        <taxon>Gunneridae</taxon>
        <taxon>Pentapetalae</taxon>
        <taxon>rosids</taxon>
        <taxon>fabids</taxon>
        <taxon>Rosales</taxon>
        <taxon>Cannabaceae</taxon>
        <taxon>Parasponia</taxon>
    </lineage>
</organism>
<dbReference type="Proteomes" id="UP000237105">
    <property type="component" value="Unassembled WGS sequence"/>
</dbReference>
<keyword evidence="2" id="KW-1185">Reference proteome</keyword>
<reference evidence="2" key="1">
    <citation type="submission" date="2016-06" db="EMBL/GenBank/DDBJ databases">
        <title>Parallel loss of symbiosis genes in relatives of nitrogen-fixing non-legume Parasponia.</title>
        <authorList>
            <person name="Van Velzen R."/>
            <person name="Holmer R."/>
            <person name="Bu F."/>
            <person name="Rutten L."/>
            <person name="Van Zeijl A."/>
            <person name="Liu W."/>
            <person name="Santuari L."/>
            <person name="Cao Q."/>
            <person name="Sharma T."/>
            <person name="Shen D."/>
            <person name="Roswanjaya Y."/>
            <person name="Wardhani T."/>
            <person name="Kalhor M.S."/>
            <person name="Jansen J."/>
            <person name="Van den Hoogen J."/>
            <person name="Gungor B."/>
            <person name="Hartog M."/>
            <person name="Hontelez J."/>
            <person name="Verver J."/>
            <person name="Yang W.-C."/>
            <person name="Schijlen E."/>
            <person name="Repin R."/>
            <person name="Schilthuizen M."/>
            <person name="Schranz E."/>
            <person name="Heidstra R."/>
            <person name="Miyata K."/>
            <person name="Fedorova E."/>
            <person name="Kohlen W."/>
            <person name="Bisseling T."/>
            <person name="Smit S."/>
            <person name="Geurts R."/>
        </authorList>
    </citation>
    <scope>NUCLEOTIDE SEQUENCE [LARGE SCALE GENOMIC DNA]</scope>
    <source>
        <strain evidence="2">cv. WU1-14</strain>
    </source>
</reference>
<evidence type="ECO:0000313" key="2">
    <source>
        <dbReference type="Proteomes" id="UP000237105"/>
    </source>
</evidence>
<accession>A0A2P5DPX9</accession>
<name>A0A2P5DPX9_PARAD</name>
<dbReference type="EMBL" id="JXTB01000024">
    <property type="protein sequence ID" value="PON75345.1"/>
    <property type="molecule type" value="Genomic_DNA"/>
</dbReference>
<proteinExistence type="predicted"/>